<evidence type="ECO:0008006" key="4">
    <source>
        <dbReference type="Google" id="ProtNLM"/>
    </source>
</evidence>
<evidence type="ECO:0000256" key="1">
    <source>
        <dbReference type="SAM" id="SignalP"/>
    </source>
</evidence>
<gene>
    <name evidence="2" type="ORF">I6I88_13685</name>
</gene>
<feature type="signal peptide" evidence="1">
    <location>
        <begin position="1"/>
        <end position="20"/>
    </location>
</feature>
<dbReference type="RefSeq" id="WP_002987108.1">
    <property type="nucleotide sequence ID" value="NZ_CP068108.1"/>
</dbReference>
<sequence>MKKKVWIIFMSACSLGYAQMGVNTTEITSTLTVQGSISANYREITNETYMIQKDDYNISYRGNSRDGLFLLPSIEGFGDSFGRMYNIKNLSKDKNLEIRTLGNQFLQFGGEYPDRVTEFTIYPGQHMHVVANKENNWVVYDYNTYVKKKVKVDSSIAENSVVRLGDFSFRIVMFDSPTTKNDLFLQIRSHRNQVEYTNANTNWSTIYNDAKRFGNSADRVLLRNNDWNYIHEPTAPDRPLINSARITSSQMTLVTIDSTGELYRVTFSVFGLSKYIIIHVERLG</sequence>
<reference evidence="2 3" key="1">
    <citation type="submission" date="2021-01" db="EMBL/GenBank/DDBJ databases">
        <title>FDA dAtabase for Regulatory Grade micrObial Sequences (FDA-ARGOS): Supporting development and validation of Infectious Disease Dx tests.</title>
        <authorList>
            <person name="Sproer C."/>
            <person name="Gronow S."/>
            <person name="Severitt S."/>
            <person name="Schroder I."/>
            <person name="Tallon L."/>
            <person name="Sadzewicz L."/>
            <person name="Zhao X."/>
            <person name="Boylan J."/>
            <person name="Ott S."/>
            <person name="Bowen H."/>
            <person name="Vavikolanu K."/>
            <person name="Mehta A."/>
            <person name="Aluvathingal J."/>
            <person name="Nadendla S."/>
            <person name="Lowell S."/>
            <person name="Myers T."/>
            <person name="Yan Y."/>
            <person name="Sichtig H."/>
        </authorList>
    </citation>
    <scope>NUCLEOTIDE SEQUENCE [LARGE SCALE GENOMIC DNA]</scope>
    <source>
        <strain evidence="2 3">FDAARGOS_1131</strain>
    </source>
</reference>
<dbReference type="AlphaFoldDB" id="A0A9Q7E7A5"/>
<evidence type="ECO:0000313" key="2">
    <source>
        <dbReference type="EMBL" id="QQT99250.1"/>
    </source>
</evidence>
<evidence type="ECO:0000313" key="3">
    <source>
        <dbReference type="Proteomes" id="UP000596202"/>
    </source>
</evidence>
<dbReference type="Proteomes" id="UP000596202">
    <property type="component" value="Chromosome"/>
</dbReference>
<organism evidence="2 3">
    <name type="scientific">Myroides odoratus</name>
    <name type="common">Flavobacterium odoratum</name>
    <dbReference type="NCBI Taxonomy" id="256"/>
    <lineage>
        <taxon>Bacteria</taxon>
        <taxon>Pseudomonadati</taxon>
        <taxon>Bacteroidota</taxon>
        <taxon>Flavobacteriia</taxon>
        <taxon>Flavobacteriales</taxon>
        <taxon>Flavobacteriaceae</taxon>
        <taxon>Myroides</taxon>
    </lineage>
</organism>
<dbReference type="OrthoDB" id="1454385at2"/>
<keyword evidence="1" id="KW-0732">Signal</keyword>
<name>A0A9Q7E7A5_MYROD</name>
<proteinExistence type="predicted"/>
<feature type="chain" id="PRO_5040281884" description="Bacteroides conjugative transposon TraN protein" evidence="1">
    <location>
        <begin position="21"/>
        <end position="284"/>
    </location>
</feature>
<dbReference type="EMBL" id="CP068108">
    <property type="protein sequence ID" value="QQT99250.1"/>
    <property type="molecule type" value="Genomic_DNA"/>
</dbReference>
<dbReference type="GeneID" id="93528720"/>
<accession>A0A9Q7E7A5</accession>
<protein>
    <recommendedName>
        <fullName evidence="4">Bacteroides conjugative transposon TraN protein</fullName>
    </recommendedName>
</protein>